<keyword evidence="6 12" id="KW-0547">Nucleotide-binding</keyword>
<protein>
    <recommendedName>
        <fullName evidence="3">methionine--tRNA ligase</fullName>
        <ecNumber evidence="3">6.1.1.10</ecNumber>
    </recommendedName>
    <alternativeName>
        <fullName evidence="10">Methionyl-tRNA synthetase</fullName>
    </alternativeName>
</protein>
<gene>
    <name evidence="15" type="ORF">GSBLH_T00000742001</name>
</gene>
<dbReference type="InterPro" id="IPR001412">
    <property type="entry name" value="aa-tRNA-synth_I_CS"/>
</dbReference>
<dbReference type="AlphaFoldDB" id="D8LXU2"/>
<dbReference type="InterPro" id="IPR009080">
    <property type="entry name" value="tRNAsynth_Ia_anticodon-bd"/>
</dbReference>
<dbReference type="GO" id="GO:0004825">
    <property type="term" value="F:methionine-tRNA ligase activity"/>
    <property type="evidence" value="ECO:0007669"/>
    <property type="project" value="UniProtKB-EC"/>
</dbReference>
<keyword evidence="5 12" id="KW-0436">Ligase</keyword>
<evidence type="ECO:0000259" key="13">
    <source>
        <dbReference type="Pfam" id="PF09334"/>
    </source>
</evidence>
<dbReference type="GO" id="GO:0017102">
    <property type="term" value="C:methionyl glutamyl tRNA synthetase complex"/>
    <property type="evidence" value="ECO:0007669"/>
    <property type="project" value="UniProtKB-ARBA"/>
</dbReference>
<dbReference type="SUPFAM" id="SSF47616">
    <property type="entry name" value="GST C-terminal domain-like"/>
    <property type="match status" value="1"/>
</dbReference>
<dbReference type="InterPro" id="IPR029038">
    <property type="entry name" value="MetRS_Zn"/>
</dbReference>
<dbReference type="Pfam" id="PF09334">
    <property type="entry name" value="tRNA-synt_1g"/>
    <property type="match status" value="1"/>
</dbReference>
<dbReference type="PANTHER" id="PTHR45765">
    <property type="entry name" value="METHIONINE--TRNA LIGASE"/>
    <property type="match status" value="1"/>
</dbReference>
<evidence type="ECO:0000256" key="8">
    <source>
        <dbReference type="ARBA" id="ARBA00022917"/>
    </source>
</evidence>
<dbReference type="OrthoDB" id="5844513at2759"/>
<keyword evidence="16" id="KW-1185">Reference proteome</keyword>
<evidence type="ECO:0000313" key="15">
    <source>
        <dbReference type="EMBL" id="CBK20397.2"/>
    </source>
</evidence>
<dbReference type="InterPro" id="IPR033911">
    <property type="entry name" value="MetRS_core"/>
</dbReference>
<dbReference type="InterPro" id="IPR014729">
    <property type="entry name" value="Rossmann-like_a/b/a_fold"/>
</dbReference>
<dbReference type="CDD" id="cd07957">
    <property type="entry name" value="Anticodon_Ia_Met"/>
    <property type="match status" value="1"/>
</dbReference>
<reference evidence="15" key="1">
    <citation type="submission" date="2010-02" db="EMBL/GenBank/DDBJ databases">
        <title>Sequencing and annotation of the Blastocystis hominis genome.</title>
        <authorList>
            <person name="Wincker P."/>
        </authorList>
    </citation>
    <scope>NUCLEOTIDE SEQUENCE</scope>
    <source>
        <strain evidence="15">Singapore isolate B</strain>
    </source>
</reference>
<dbReference type="NCBIfam" id="TIGR00398">
    <property type="entry name" value="metG"/>
    <property type="match status" value="1"/>
</dbReference>
<dbReference type="Gene3D" id="2.20.28.20">
    <property type="entry name" value="Methionyl-tRNA synthetase, Zn-domain"/>
    <property type="match status" value="1"/>
</dbReference>
<dbReference type="GeneID" id="24918036"/>
<accession>D8LXU2</accession>
<dbReference type="FunFam" id="1.10.730.10:FF:000037">
    <property type="entry name" value="Methionyl-tRNA synthetase"/>
    <property type="match status" value="1"/>
</dbReference>
<dbReference type="HAMAP" id="MF_00098">
    <property type="entry name" value="Met_tRNA_synth_type1"/>
    <property type="match status" value="1"/>
</dbReference>
<dbReference type="PANTHER" id="PTHR45765:SF1">
    <property type="entry name" value="METHIONINE--TRNA LIGASE, CYTOPLASMIC"/>
    <property type="match status" value="1"/>
</dbReference>
<feature type="domain" description="Methionyl-tRNA synthetase anticodon-binding" evidence="14">
    <location>
        <begin position="601"/>
        <end position="748"/>
    </location>
</feature>
<keyword evidence="9 12" id="KW-0030">Aminoacyl-tRNA synthetase</keyword>
<dbReference type="CDD" id="cd00814">
    <property type="entry name" value="MetRS_core"/>
    <property type="match status" value="1"/>
</dbReference>
<dbReference type="GO" id="GO:0006431">
    <property type="term" value="P:methionyl-tRNA aminoacylation"/>
    <property type="evidence" value="ECO:0007669"/>
    <property type="project" value="InterPro"/>
</dbReference>
<keyword evidence="4" id="KW-0963">Cytoplasm</keyword>
<dbReference type="SUPFAM" id="SSF52374">
    <property type="entry name" value="Nucleotidylyl transferase"/>
    <property type="match status" value="1"/>
</dbReference>
<dbReference type="InterPro" id="IPR015413">
    <property type="entry name" value="Methionyl/Leucyl_tRNA_Synth"/>
</dbReference>
<dbReference type="GO" id="GO:0005524">
    <property type="term" value="F:ATP binding"/>
    <property type="evidence" value="ECO:0007669"/>
    <property type="project" value="UniProtKB-KW"/>
</dbReference>
<dbReference type="OMA" id="HLNTTEY"/>
<evidence type="ECO:0000256" key="7">
    <source>
        <dbReference type="ARBA" id="ARBA00022840"/>
    </source>
</evidence>
<evidence type="ECO:0000313" key="16">
    <source>
        <dbReference type="Proteomes" id="UP000008312"/>
    </source>
</evidence>
<dbReference type="Proteomes" id="UP000008312">
    <property type="component" value="Unassembled WGS sequence"/>
</dbReference>
<dbReference type="GO" id="GO:0005829">
    <property type="term" value="C:cytosol"/>
    <property type="evidence" value="ECO:0007669"/>
    <property type="project" value="TreeGrafter"/>
</dbReference>
<dbReference type="Pfam" id="PF19303">
    <property type="entry name" value="Anticodon_3"/>
    <property type="match status" value="1"/>
</dbReference>
<evidence type="ECO:0000256" key="10">
    <source>
        <dbReference type="ARBA" id="ARBA00030904"/>
    </source>
</evidence>
<comment type="similarity">
    <text evidence="2 12">Belongs to the class-I aminoacyl-tRNA synthetase family.</text>
</comment>
<organism evidence="15">
    <name type="scientific">Blastocystis hominis</name>
    <dbReference type="NCBI Taxonomy" id="12968"/>
    <lineage>
        <taxon>Eukaryota</taxon>
        <taxon>Sar</taxon>
        <taxon>Stramenopiles</taxon>
        <taxon>Bigyra</taxon>
        <taxon>Opalozoa</taxon>
        <taxon>Opalinata</taxon>
        <taxon>Blastocystidae</taxon>
        <taxon>Blastocystis</taxon>
    </lineage>
</organism>
<evidence type="ECO:0000259" key="14">
    <source>
        <dbReference type="Pfam" id="PF19303"/>
    </source>
</evidence>
<keyword evidence="8 12" id="KW-0648">Protein biosynthesis</keyword>
<evidence type="ECO:0000256" key="11">
    <source>
        <dbReference type="ARBA" id="ARBA00047364"/>
    </source>
</evidence>
<sequence length="749" mass="84164">MTALTSRRASFAAACRELFKLSAGGLKDVSDSCSDEIKQVYANPSRLVLDEISEQLSGDKAFFHGDHPSLDDFLIVCAIYPSIAKKSAYPCPPSLSKRYLSFMKYVKRVAALAVLSGDAPKNAPTFIGTSILVAQKSCPKTAPKPAGAATAKAPAAKADKKQFASAATAVATEKRKRIYDSREILPVAGKQNILITSALPYVNNVPHLGNLIGCVLSADVFARYCRERGLNTLYVCGTDEYGTATETRAQADHMTPREICNKFHAIHRAVYDWFDIHFDFFGRTSTEDPRKDTQIAQGIFKRLCEEDQLVEQEIEQVYCHQCGRFLADRFIEGTCPICGYPKAGGDQCDKCGNLLNATELVNPVCKVGGPTHKVENRVTKHLFLNLPKLEPELRAWVAETSVANDWSSNAINITNGWIENGLKPRCITRDLKWGTPVPREGYEDKVFYVWFDAPIGYISITANYTKEWKQWWQNPKDVKLVQFMGKDNIPFHTVIFPSTLIGTRDPWTKVTQISCTEYLNYEDGKFSKSQGTGVFGDQAKDTNVPSEVWRFYLLSNRPEQSDSAFYWEDLAEKNNNELLKNLGNFVHRCLSFVYNRMDATVPPCGAKTEREQKLIEAVNETLQKYNEAMMGTHLKAGLKWAMEISRLGNQYLQDAEPWTVLKSDPEQCGTICYVAVNLVYLISNVFEPFMPGFSDKVCYQLNFDHGKIPDVFEEVIPAGHKINKILPIFKKIEPEEIKAYREKFGGKSN</sequence>
<evidence type="ECO:0000256" key="6">
    <source>
        <dbReference type="ARBA" id="ARBA00022741"/>
    </source>
</evidence>
<dbReference type="Gene3D" id="3.40.50.620">
    <property type="entry name" value="HUPs"/>
    <property type="match status" value="1"/>
</dbReference>
<dbReference type="RefSeq" id="XP_012894445.1">
    <property type="nucleotide sequence ID" value="XM_013038991.1"/>
</dbReference>
<evidence type="ECO:0000256" key="5">
    <source>
        <dbReference type="ARBA" id="ARBA00022598"/>
    </source>
</evidence>
<comment type="catalytic activity">
    <reaction evidence="11">
        <text>tRNA(Met) + L-methionine + ATP = L-methionyl-tRNA(Met) + AMP + diphosphate</text>
        <dbReference type="Rhea" id="RHEA:13481"/>
        <dbReference type="Rhea" id="RHEA-COMP:9667"/>
        <dbReference type="Rhea" id="RHEA-COMP:9698"/>
        <dbReference type="ChEBI" id="CHEBI:30616"/>
        <dbReference type="ChEBI" id="CHEBI:33019"/>
        <dbReference type="ChEBI" id="CHEBI:57844"/>
        <dbReference type="ChEBI" id="CHEBI:78442"/>
        <dbReference type="ChEBI" id="CHEBI:78530"/>
        <dbReference type="ChEBI" id="CHEBI:456215"/>
        <dbReference type="EC" id="6.1.1.10"/>
    </reaction>
</comment>
<dbReference type="FunFam" id="2.20.28.20:FF:000001">
    <property type="entry name" value="Methionine--tRNA ligase"/>
    <property type="match status" value="1"/>
</dbReference>
<evidence type="ECO:0000256" key="1">
    <source>
        <dbReference type="ARBA" id="ARBA00004496"/>
    </source>
</evidence>
<dbReference type="FunCoup" id="D8LXU2">
    <property type="interactions" value="212"/>
</dbReference>
<evidence type="ECO:0000256" key="9">
    <source>
        <dbReference type="ARBA" id="ARBA00023146"/>
    </source>
</evidence>
<dbReference type="EMBL" id="FN668639">
    <property type="protein sequence ID" value="CBK20397.2"/>
    <property type="molecule type" value="Genomic_DNA"/>
</dbReference>
<evidence type="ECO:0000256" key="3">
    <source>
        <dbReference type="ARBA" id="ARBA00012838"/>
    </source>
</evidence>
<dbReference type="InterPro" id="IPR014758">
    <property type="entry name" value="Met-tRNA_synth"/>
</dbReference>
<proteinExistence type="inferred from homology"/>
<dbReference type="NCBIfam" id="NF001100">
    <property type="entry name" value="PRK00133.1"/>
    <property type="match status" value="1"/>
</dbReference>
<dbReference type="InterPro" id="IPR036282">
    <property type="entry name" value="Glutathione-S-Trfase_C_sf"/>
</dbReference>
<name>D8LXU2_BLAHO</name>
<dbReference type="InterPro" id="IPR023458">
    <property type="entry name" value="Met-tRNA_ligase_1"/>
</dbReference>
<feature type="domain" description="Methionyl/Leucyl tRNA synthetase" evidence="13">
    <location>
        <begin position="193"/>
        <end position="590"/>
    </location>
</feature>
<evidence type="ECO:0000256" key="12">
    <source>
        <dbReference type="RuleBase" id="RU363039"/>
    </source>
</evidence>
<dbReference type="InterPro" id="IPR041872">
    <property type="entry name" value="Anticodon_Met"/>
</dbReference>
<dbReference type="PRINTS" id="PR01041">
    <property type="entry name" value="TRNASYNTHMET"/>
</dbReference>
<dbReference type="GO" id="GO:0036464">
    <property type="term" value="C:cytoplasmic ribonucleoprotein granule"/>
    <property type="evidence" value="ECO:0007669"/>
    <property type="project" value="UniProtKB-ARBA"/>
</dbReference>
<comment type="subcellular location">
    <subcellularLocation>
        <location evidence="1">Cytoplasm</location>
    </subcellularLocation>
</comment>
<dbReference type="PROSITE" id="PS00178">
    <property type="entry name" value="AA_TRNA_LIGASE_I"/>
    <property type="match status" value="1"/>
</dbReference>
<dbReference type="SUPFAM" id="SSF57770">
    <property type="entry name" value="Methionyl-tRNA synthetase (MetRS), Zn-domain"/>
    <property type="match status" value="1"/>
</dbReference>
<dbReference type="GO" id="GO:0017101">
    <property type="term" value="C:aminoacyl-tRNA synthetase multienzyme complex"/>
    <property type="evidence" value="ECO:0007669"/>
    <property type="project" value="TreeGrafter"/>
</dbReference>
<dbReference type="InParanoid" id="D8LXU2"/>
<evidence type="ECO:0000256" key="4">
    <source>
        <dbReference type="ARBA" id="ARBA00022490"/>
    </source>
</evidence>
<keyword evidence="7 12" id="KW-0067">ATP-binding</keyword>
<evidence type="ECO:0000256" key="2">
    <source>
        <dbReference type="ARBA" id="ARBA00005594"/>
    </source>
</evidence>
<dbReference type="EC" id="6.1.1.10" evidence="3"/>
<dbReference type="Gene3D" id="1.10.730.10">
    <property type="entry name" value="Isoleucyl-tRNA Synthetase, Domain 1"/>
    <property type="match status" value="1"/>
</dbReference>
<dbReference type="SUPFAM" id="SSF47323">
    <property type="entry name" value="Anticodon-binding domain of a subclass of class I aminoacyl-tRNA synthetases"/>
    <property type="match status" value="1"/>
</dbReference>